<dbReference type="PANTHER" id="PTHR10113">
    <property type="entry name" value="PEPTIDE CHAIN RELEASE FACTOR SUBUNIT 1"/>
    <property type="match status" value="1"/>
</dbReference>
<dbReference type="Gene3D" id="3.30.420.60">
    <property type="entry name" value="eRF1 domain 2"/>
    <property type="match status" value="1"/>
</dbReference>
<dbReference type="InterPro" id="IPR004403">
    <property type="entry name" value="Peptide_chain-rel_eRF1/aRF1"/>
</dbReference>
<dbReference type="InterPro" id="IPR042226">
    <property type="entry name" value="eFR1_2_sf"/>
</dbReference>
<dbReference type="Pfam" id="PF18854">
    <property type="entry name" value="baeRF_family10"/>
    <property type="match status" value="1"/>
</dbReference>
<sequence>MEKRLNLKELSKIRTKKYPLITFYFTASSPFEWKEEANIFLKSMASKYEEKLPKELIKSFKEDVEKIKDYINYKLGKTVRSLAFFVSGGEDIFQLYQVPFPITNLFYLKNTPYLKPLAKTLDDYGKYILVILQIDYSCIYVIDRTDVVEGICKEDKIPVRTRKAGWKDLEKSRAERRRGEYIKKHYKDVADMVKNSMDKDIKRIIIAGTEKNVKPFLKLLPNHLKDIVSATFQFDAHDNDFKIIEKSLKEEIESEMKADRRLIKQLERLGREKVAVRLYQVLLALQRGQIDKLIIHHKFQESGWICNNCDYLGSGGSKVCPMCKVEMSEVKDIVDEVVNKAIEHDIDLDFVSETEFIDKFGGIAAILRY</sequence>
<evidence type="ECO:0000259" key="1">
    <source>
        <dbReference type="Pfam" id="PF03465"/>
    </source>
</evidence>
<dbReference type="InterPro" id="IPR029064">
    <property type="entry name" value="Ribosomal_eL30-like_sf"/>
</dbReference>
<protein>
    <recommendedName>
        <fullName evidence="1">eRF1 domain-containing protein</fullName>
    </recommendedName>
</protein>
<comment type="caution">
    <text evidence="2">The sequence shown here is derived from an EMBL/GenBank/DDBJ whole genome shotgun (WGS) entry which is preliminary data.</text>
</comment>
<dbReference type="Pfam" id="PF03465">
    <property type="entry name" value="eRF1_3"/>
    <property type="match status" value="1"/>
</dbReference>
<dbReference type="InterPro" id="IPR005142">
    <property type="entry name" value="eRF1_3"/>
</dbReference>
<accession>X0Z2F9</accession>
<reference evidence="2" key="1">
    <citation type="journal article" date="2014" name="Front. Microbiol.">
        <title>High frequency of phylogenetically diverse reductive dehalogenase-homologous genes in deep subseafloor sedimentary metagenomes.</title>
        <authorList>
            <person name="Kawai M."/>
            <person name="Futagami T."/>
            <person name="Toyoda A."/>
            <person name="Takaki Y."/>
            <person name="Nishi S."/>
            <person name="Hori S."/>
            <person name="Arai W."/>
            <person name="Tsubouchi T."/>
            <person name="Morono Y."/>
            <person name="Uchiyama I."/>
            <person name="Ito T."/>
            <person name="Fujiyama A."/>
            <person name="Inagaki F."/>
            <person name="Takami H."/>
        </authorList>
    </citation>
    <scope>NUCLEOTIDE SEQUENCE</scope>
    <source>
        <strain evidence="2">Expedition CK06-06</strain>
    </source>
</reference>
<dbReference type="InterPro" id="IPR041202">
    <property type="entry name" value="BaeRF_family10"/>
</dbReference>
<dbReference type="Gene3D" id="3.30.1330.30">
    <property type="match status" value="1"/>
</dbReference>
<dbReference type="GO" id="GO:0003747">
    <property type="term" value="F:translation release factor activity"/>
    <property type="evidence" value="ECO:0007669"/>
    <property type="project" value="InterPro"/>
</dbReference>
<organism evidence="2">
    <name type="scientific">marine sediment metagenome</name>
    <dbReference type="NCBI Taxonomy" id="412755"/>
    <lineage>
        <taxon>unclassified sequences</taxon>
        <taxon>metagenomes</taxon>
        <taxon>ecological metagenomes</taxon>
    </lineage>
</organism>
<dbReference type="AlphaFoldDB" id="X0Z2F9"/>
<name>X0Z2F9_9ZZZZ</name>
<evidence type="ECO:0000313" key="2">
    <source>
        <dbReference type="EMBL" id="GAG63390.1"/>
    </source>
</evidence>
<feature type="domain" description="eRF1" evidence="1">
    <location>
        <begin position="262"/>
        <end position="369"/>
    </location>
</feature>
<dbReference type="EMBL" id="BART01000072">
    <property type="protein sequence ID" value="GAG63390.1"/>
    <property type="molecule type" value="Genomic_DNA"/>
</dbReference>
<gene>
    <name evidence="2" type="ORF">S01H4_00511</name>
</gene>
<proteinExistence type="predicted"/>
<dbReference type="SUPFAM" id="SSF55315">
    <property type="entry name" value="L30e-like"/>
    <property type="match status" value="1"/>
</dbReference>